<reference evidence="7 8" key="1">
    <citation type="journal article" date="2014" name="Genome Biol. Evol.">
        <title>The secreted proteins of Achlya hypogyna and Thraustotheca clavata identify the ancestral oomycete secretome and reveal gene acquisitions by horizontal gene transfer.</title>
        <authorList>
            <person name="Misner I."/>
            <person name="Blouin N."/>
            <person name="Leonard G."/>
            <person name="Richards T.A."/>
            <person name="Lane C.E."/>
        </authorList>
    </citation>
    <scope>NUCLEOTIDE SEQUENCE [LARGE SCALE GENOMIC DNA]</scope>
    <source>
        <strain evidence="7 8">ATCC 48635</strain>
    </source>
</reference>
<evidence type="ECO:0000256" key="3">
    <source>
        <dbReference type="ARBA" id="ARBA00022833"/>
    </source>
</evidence>
<evidence type="ECO:0000313" key="8">
    <source>
        <dbReference type="Proteomes" id="UP000243579"/>
    </source>
</evidence>
<dbReference type="InterPro" id="IPR011011">
    <property type="entry name" value="Znf_FYVE_PHD"/>
</dbReference>
<keyword evidence="1" id="KW-0479">Metal-binding</keyword>
<proteinExistence type="predicted"/>
<accession>A0A1V9YPZ1</accession>
<feature type="region of interest" description="Disordered" evidence="5">
    <location>
        <begin position="27"/>
        <end position="48"/>
    </location>
</feature>
<evidence type="ECO:0000259" key="6">
    <source>
        <dbReference type="PROSITE" id="PS50016"/>
    </source>
</evidence>
<evidence type="ECO:0000256" key="2">
    <source>
        <dbReference type="ARBA" id="ARBA00022771"/>
    </source>
</evidence>
<dbReference type="PANTHER" id="PTHR47162">
    <property type="entry name" value="OS02G0192300 PROTEIN"/>
    <property type="match status" value="1"/>
</dbReference>
<dbReference type="GO" id="GO:0008270">
    <property type="term" value="F:zinc ion binding"/>
    <property type="evidence" value="ECO:0007669"/>
    <property type="project" value="UniProtKB-KW"/>
</dbReference>
<evidence type="ECO:0000256" key="5">
    <source>
        <dbReference type="SAM" id="MobiDB-lite"/>
    </source>
</evidence>
<evidence type="ECO:0000256" key="1">
    <source>
        <dbReference type="ARBA" id="ARBA00022723"/>
    </source>
</evidence>
<dbReference type="PROSITE" id="PS01359">
    <property type="entry name" value="ZF_PHD_1"/>
    <property type="match status" value="1"/>
</dbReference>
<evidence type="ECO:0000313" key="7">
    <source>
        <dbReference type="EMBL" id="OQR87802.1"/>
    </source>
</evidence>
<feature type="region of interest" description="Disordered" evidence="5">
    <location>
        <begin position="270"/>
        <end position="319"/>
    </location>
</feature>
<feature type="domain" description="PHD-type" evidence="6">
    <location>
        <begin position="364"/>
        <end position="415"/>
    </location>
</feature>
<protein>
    <recommendedName>
        <fullName evidence="6">PHD-type domain-containing protein</fullName>
    </recommendedName>
</protein>
<keyword evidence="3" id="KW-0862">Zinc</keyword>
<dbReference type="STRING" id="1202772.A0A1V9YPZ1"/>
<keyword evidence="8" id="KW-1185">Reference proteome</keyword>
<dbReference type="PANTHER" id="PTHR47162:SF10">
    <property type="entry name" value="METHYL-CPG-BINDING DOMAIN-CONTAINING PROTEIN 9 ISOFORM X1"/>
    <property type="match status" value="1"/>
</dbReference>
<dbReference type="Proteomes" id="UP000243579">
    <property type="component" value="Unassembled WGS sequence"/>
</dbReference>
<dbReference type="InterPro" id="IPR019787">
    <property type="entry name" value="Znf_PHD-finger"/>
</dbReference>
<sequence>MPIMNFGVQDIENHMSGLGRLAALCEMGSDSSGDESDAPRRPPSGDRTQELTDYVLTTMRQLARISAGLSTLVPSSQQQQLATQVPGPVSQESVGRMWNTLHKLNATADTIVEAVQGGDLTLQALDLTLLPPDPSMALETINVKLISAQKKLHQRTASDHLLRTAHVVLDEAWVKGEEAAQETARRSVSCWRSSAASLKTQVHAALTEAEAKTSEHAALLQSVHDFLSTLTVCNVASEAPTPAESQFKSQVLDDLVGRLQSGIIASMSVPPAVGRGKGSEGRKRPLSKPVVEPIAVEKRRRPSTSPYALPNRKSETPSHLKGVRTYVPTKKLSPKVADEKLMTPLVKEDAVEEEDEAFPLGIEPIGCEKCHENNCHEKMLLCDNNCGREYHIYCLTPPLDDIPEGDWYCPECEQHLCLALKCKRVCVPTRKYCSRHLCKVEDGSCGYRAKKAGYCGKHAKMMLRYESEDDVDSDMGR</sequence>
<feature type="compositionally biased region" description="Basic and acidic residues" evidence="5">
    <location>
        <begin position="37"/>
        <end position="48"/>
    </location>
</feature>
<evidence type="ECO:0000256" key="4">
    <source>
        <dbReference type="PROSITE-ProRule" id="PRU00146"/>
    </source>
</evidence>
<dbReference type="CDD" id="cd15543">
    <property type="entry name" value="PHD_RSF1"/>
    <property type="match status" value="1"/>
</dbReference>
<dbReference type="OrthoDB" id="432829at2759"/>
<dbReference type="Pfam" id="PF00628">
    <property type="entry name" value="PHD"/>
    <property type="match status" value="1"/>
</dbReference>
<gene>
    <name evidence="7" type="ORF">ACHHYP_08035</name>
</gene>
<dbReference type="PROSITE" id="PS50016">
    <property type="entry name" value="ZF_PHD_2"/>
    <property type="match status" value="1"/>
</dbReference>
<keyword evidence="2 4" id="KW-0863">Zinc-finger</keyword>
<dbReference type="InterPro" id="IPR019786">
    <property type="entry name" value="Zinc_finger_PHD-type_CS"/>
</dbReference>
<dbReference type="SUPFAM" id="SSF57903">
    <property type="entry name" value="FYVE/PHD zinc finger"/>
    <property type="match status" value="1"/>
</dbReference>
<dbReference type="Gene3D" id="2.30.30.1150">
    <property type="match status" value="1"/>
</dbReference>
<dbReference type="EMBL" id="JNBR01001423">
    <property type="protein sequence ID" value="OQR87802.1"/>
    <property type="molecule type" value="Genomic_DNA"/>
</dbReference>
<dbReference type="InterPro" id="IPR001965">
    <property type="entry name" value="Znf_PHD"/>
</dbReference>
<organism evidence="7 8">
    <name type="scientific">Achlya hypogyna</name>
    <name type="common">Oomycete</name>
    <name type="synonym">Protoachlya hypogyna</name>
    <dbReference type="NCBI Taxonomy" id="1202772"/>
    <lineage>
        <taxon>Eukaryota</taxon>
        <taxon>Sar</taxon>
        <taxon>Stramenopiles</taxon>
        <taxon>Oomycota</taxon>
        <taxon>Saprolegniomycetes</taxon>
        <taxon>Saprolegniales</taxon>
        <taxon>Achlyaceae</taxon>
        <taxon>Achlya</taxon>
    </lineage>
</organism>
<dbReference type="AlphaFoldDB" id="A0A1V9YPZ1"/>
<name>A0A1V9YPZ1_ACHHY</name>
<comment type="caution">
    <text evidence="7">The sequence shown here is derived from an EMBL/GenBank/DDBJ whole genome shotgun (WGS) entry which is preliminary data.</text>
</comment>
<dbReference type="SMART" id="SM00249">
    <property type="entry name" value="PHD"/>
    <property type="match status" value="1"/>
</dbReference>